<dbReference type="PhylomeDB" id="A0A022Q8F0"/>
<reference evidence="2 3" key="1">
    <citation type="journal article" date="2013" name="Proc. Natl. Acad. Sci. U.S.A.">
        <title>Fine-scale variation in meiotic recombination in Mimulus inferred from population shotgun sequencing.</title>
        <authorList>
            <person name="Hellsten U."/>
            <person name="Wright K.M."/>
            <person name="Jenkins J."/>
            <person name="Shu S."/>
            <person name="Yuan Y."/>
            <person name="Wessler S.R."/>
            <person name="Schmutz J."/>
            <person name="Willis J.H."/>
            <person name="Rokhsar D.S."/>
        </authorList>
    </citation>
    <scope>NUCLEOTIDE SEQUENCE [LARGE SCALE GENOMIC DNA]</scope>
    <source>
        <strain evidence="3">cv. DUN x IM62</strain>
    </source>
</reference>
<dbReference type="PANTHER" id="PTHR35995">
    <property type="entry name" value="OS04G0690500 PROTEIN"/>
    <property type="match status" value="1"/>
</dbReference>
<organism evidence="2 3">
    <name type="scientific">Erythranthe guttata</name>
    <name type="common">Yellow monkey flower</name>
    <name type="synonym">Mimulus guttatus</name>
    <dbReference type="NCBI Taxonomy" id="4155"/>
    <lineage>
        <taxon>Eukaryota</taxon>
        <taxon>Viridiplantae</taxon>
        <taxon>Streptophyta</taxon>
        <taxon>Embryophyta</taxon>
        <taxon>Tracheophyta</taxon>
        <taxon>Spermatophyta</taxon>
        <taxon>Magnoliopsida</taxon>
        <taxon>eudicotyledons</taxon>
        <taxon>Gunneridae</taxon>
        <taxon>Pentapetalae</taxon>
        <taxon>asterids</taxon>
        <taxon>lamiids</taxon>
        <taxon>Lamiales</taxon>
        <taxon>Phrymaceae</taxon>
        <taxon>Erythranthe</taxon>
    </lineage>
</organism>
<dbReference type="EMBL" id="KI632147">
    <property type="protein sequence ID" value="EYU23889.1"/>
    <property type="molecule type" value="Genomic_DNA"/>
</dbReference>
<feature type="compositionally biased region" description="Basic residues" evidence="1">
    <location>
        <begin position="117"/>
        <end position="126"/>
    </location>
</feature>
<dbReference type="InterPro" id="IPR008004">
    <property type="entry name" value="OCTOPUS-like"/>
</dbReference>
<proteinExistence type="predicted"/>
<protein>
    <submittedName>
        <fullName evidence="2">Uncharacterized protein</fullName>
    </submittedName>
</protein>
<evidence type="ECO:0000313" key="3">
    <source>
        <dbReference type="Proteomes" id="UP000030748"/>
    </source>
</evidence>
<dbReference type="OMA" id="PRALLKW"/>
<sequence length="186" mass="21516">MNHEYKGSDDERRWCYNHPKELVVGICALCLNERLLLLLSSSSSSKFAHLHKTRKHCRLALANIFALTTLLDRLHFKHRKSDRYCCHTSSTTPGDSFISIKFEDNGVATWDKDKKSKMPHHHHHHQQQQQDKKIKASSVVPDNSKPRAALRWRKGIGQVFQLISWKRSSKGNMCHVGTKPIRRTKA</sequence>
<evidence type="ECO:0000313" key="2">
    <source>
        <dbReference type="EMBL" id="EYU23889.1"/>
    </source>
</evidence>
<dbReference type="eggNOG" id="KOG0017">
    <property type="taxonomic scope" value="Eukaryota"/>
</dbReference>
<dbReference type="KEGG" id="egt:105972906"/>
<gene>
    <name evidence="2" type="ORF">MIMGU_mgv1a014558mg</name>
</gene>
<keyword evidence="3" id="KW-1185">Reference proteome</keyword>
<dbReference type="Proteomes" id="UP000030748">
    <property type="component" value="Unassembled WGS sequence"/>
</dbReference>
<dbReference type="OrthoDB" id="1924480at2759"/>
<name>A0A022Q8F0_ERYGU</name>
<feature type="region of interest" description="Disordered" evidence="1">
    <location>
        <begin position="111"/>
        <end position="148"/>
    </location>
</feature>
<evidence type="ECO:0000256" key="1">
    <source>
        <dbReference type="SAM" id="MobiDB-lite"/>
    </source>
</evidence>
<dbReference type="STRING" id="4155.A0A022Q8F0"/>
<dbReference type="AlphaFoldDB" id="A0A022Q8F0"/>
<accession>A0A022Q8F0</accession>
<dbReference type="PANTHER" id="PTHR35995:SF1">
    <property type="entry name" value="OS04G0690500 PROTEIN"/>
    <property type="match status" value="1"/>
</dbReference>
<dbReference type="Pfam" id="PF05340">
    <property type="entry name" value="DUF740"/>
    <property type="match status" value="1"/>
</dbReference>